<comment type="caution">
    <text evidence="10">The sequence shown here is derived from an EMBL/GenBank/DDBJ whole genome shotgun (WGS) entry which is preliminary data.</text>
</comment>
<evidence type="ECO:0000256" key="6">
    <source>
        <dbReference type="PROSITE-ProRule" id="PRU00581"/>
    </source>
</evidence>
<reference evidence="10 11" key="1">
    <citation type="journal article" date="2021" name="Cell">
        <title>Tracing the genetic footprints of vertebrate landing in non-teleost ray-finned fishes.</title>
        <authorList>
            <person name="Bi X."/>
            <person name="Wang K."/>
            <person name="Yang L."/>
            <person name="Pan H."/>
            <person name="Jiang H."/>
            <person name="Wei Q."/>
            <person name="Fang M."/>
            <person name="Yu H."/>
            <person name="Zhu C."/>
            <person name="Cai Y."/>
            <person name="He Y."/>
            <person name="Gan X."/>
            <person name="Zeng H."/>
            <person name="Yu D."/>
            <person name="Zhu Y."/>
            <person name="Jiang H."/>
            <person name="Qiu Q."/>
            <person name="Yang H."/>
            <person name="Zhang Y.E."/>
            <person name="Wang W."/>
            <person name="Zhu M."/>
            <person name="He S."/>
            <person name="Zhang G."/>
        </authorList>
    </citation>
    <scope>NUCLEOTIDE SEQUENCE [LARGE SCALE GENOMIC DNA]</scope>
    <source>
        <strain evidence="10">Bchr_013</strain>
    </source>
</reference>
<feature type="transmembrane region" description="Helical" evidence="8">
    <location>
        <begin position="56"/>
        <end position="78"/>
    </location>
</feature>
<dbReference type="InterPro" id="IPR008253">
    <property type="entry name" value="Marvel"/>
</dbReference>
<dbReference type="InterPro" id="IPR016579">
    <property type="entry name" value="Synaptogyrin"/>
</dbReference>
<evidence type="ECO:0000256" key="8">
    <source>
        <dbReference type="SAM" id="Phobius"/>
    </source>
</evidence>
<dbReference type="PANTHER" id="PTHR10838:SF8">
    <property type="entry name" value="SYNAPTOGYRIN-3"/>
    <property type="match status" value="1"/>
</dbReference>
<feature type="transmembrane region" description="Helical" evidence="8">
    <location>
        <begin position="127"/>
        <end position="146"/>
    </location>
</feature>
<dbReference type="PROSITE" id="PS51225">
    <property type="entry name" value="MARVEL"/>
    <property type="match status" value="1"/>
</dbReference>
<evidence type="ECO:0000256" key="2">
    <source>
        <dbReference type="ARBA" id="ARBA00010252"/>
    </source>
</evidence>
<gene>
    <name evidence="10" type="primary">Syngr3</name>
    <name evidence="10" type="ORF">GTO96_0007789</name>
</gene>
<keyword evidence="11" id="KW-1185">Reference proteome</keyword>
<protein>
    <submittedName>
        <fullName evidence="10">SNG3 protein</fullName>
    </submittedName>
</protein>
<dbReference type="Pfam" id="PF01284">
    <property type="entry name" value="MARVEL"/>
    <property type="match status" value="1"/>
</dbReference>
<accession>A0A8X7WW21</accession>
<keyword evidence="4 8" id="KW-1133">Transmembrane helix</keyword>
<dbReference type="PANTHER" id="PTHR10838">
    <property type="entry name" value="SYNAPTOGYRIN"/>
    <property type="match status" value="1"/>
</dbReference>
<evidence type="ECO:0000259" key="9">
    <source>
        <dbReference type="PROSITE" id="PS51225"/>
    </source>
</evidence>
<comment type="similarity">
    <text evidence="2">Belongs to the synaptogyrin family.</text>
</comment>
<dbReference type="Proteomes" id="UP000886611">
    <property type="component" value="Unassembled WGS sequence"/>
</dbReference>
<dbReference type="PIRSF" id="PIRSF011282">
    <property type="entry name" value="Synaptogyrin"/>
    <property type="match status" value="1"/>
</dbReference>
<keyword evidence="5 6" id="KW-0472">Membrane</keyword>
<proteinExistence type="inferred from homology"/>
<evidence type="ECO:0000256" key="1">
    <source>
        <dbReference type="ARBA" id="ARBA00004141"/>
    </source>
</evidence>
<feature type="domain" description="MARVEL" evidence="9">
    <location>
        <begin position="7"/>
        <end position="150"/>
    </location>
</feature>
<evidence type="ECO:0000313" key="11">
    <source>
        <dbReference type="Proteomes" id="UP000886611"/>
    </source>
</evidence>
<evidence type="ECO:0000256" key="5">
    <source>
        <dbReference type="ARBA" id="ARBA00023136"/>
    </source>
</evidence>
<dbReference type="EMBL" id="JAATIS010009265">
    <property type="protein sequence ID" value="KAG2455882.1"/>
    <property type="molecule type" value="Genomic_DNA"/>
</dbReference>
<feature type="non-terminal residue" evidence="10">
    <location>
        <position position="1"/>
    </location>
</feature>
<keyword evidence="3 6" id="KW-0812">Transmembrane</keyword>
<evidence type="ECO:0000313" key="10">
    <source>
        <dbReference type="EMBL" id="KAG2455882.1"/>
    </source>
</evidence>
<dbReference type="GO" id="GO:0030672">
    <property type="term" value="C:synaptic vesicle membrane"/>
    <property type="evidence" value="ECO:0007669"/>
    <property type="project" value="TreeGrafter"/>
</dbReference>
<evidence type="ECO:0000256" key="3">
    <source>
        <dbReference type="ARBA" id="ARBA00022692"/>
    </source>
</evidence>
<comment type="subcellular location">
    <subcellularLocation>
        <location evidence="1">Membrane</location>
        <topology evidence="1">Multi-pass membrane protein</topology>
    </subcellularLocation>
</comment>
<sequence length="208" mass="23070">MIYWSIYIQHALGYNPKDELIFSIVVFGSIVNEGYVNSGSEVLHCVFNKNEDACNYGITIGVIAFFASMLFLALDVYFPQISSVKDRKKAVLLELGFSGFCFLANQWQRTSSEGLVLNQGADAARAAIAFSFFSILSWAGMTLKALQRYRLGTDMSLFATDQLNGNPNIEPYPGYPTGSGIETRDTYQSPPFTENLGTNPKGYQLPTY</sequence>
<evidence type="ECO:0000256" key="4">
    <source>
        <dbReference type="ARBA" id="ARBA00022989"/>
    </source>
</evidence>
<dbReference type="AlphaFoldDB" id="A0A8X7WW21"/>
<name>A0A8X7WW21_POLSE</name>
<feature type="transmembrane region" description="Helical" evidence="8">
    <location>
        <begin position="90"/>
        <end position="107"/>
    </location>
</feature>
<organism evidence="10 11">
    <name type="scientific">Polypterus senegalus</name>
    <name type="common">Senegal bichir</name>
    <dbReference type="NCBI Taxonomy" id="55291"/>
    <lineage>
        <taxon>Eukaryota</taxon>
        <taxon>Metazoa</taxon>
        <taxon>Chordata</taxon>
        <taxon>Craniata</taxon>
        <taxon>Vertebrata</taxon>
        <taxon>Euteleostomi</taxon>
        <taxon>Actinopterygii</taxon>
        <taxon>Polypteriformes</taxon>
        <taxon>Polypteridae</taxon>
        <taxon>Polypterus</taxon>
    </lineage>
</organism>
<feature type="region of interest" description="Disordered" evidence="7">
    <location>
        <begin position="178"/>
        <end position="208"/>
    </location>
</feature>
<evidence type="ECO:0000256" key="7">
    <source>
        <dbReference type="SAM" id="MobiDB-lite"/>
    </source>
</evidence>
<feature type="compositionally biased region" description="Polar residues" evidence="7">
    <location>
        <begin position="186"/>
        <end position="198"/>
    </location>
</feature>
<feature type="non-terminal residue" evidence="10">
    <location>
        <position position="208"/>
    </location>
</feature>
<dbReference type="GO" id="GO:0031594">
    <property type="term" value="C:neuromuscular junction"/>
    <property type="evidence" value="ECO:0007669"/>
    <property type="project" value="TreeGrafter"/>
</dbReference>